<keyword evidence="4" id="KW-1185">Reference proteome</keyword>
<feature type="signal peptide" evidence="1">
    <location>
        <begin position="1"/>
        <end position="20"/>
    </location>
</feature>
<evidence type="ECO:0000256" key="1">
    <source>
        <dbReference type="SAM" id="SignalP"/>
    </source>
</evidence>
<organism evidence="3 4">
    <name type="scientific">Humisphaera borealis</name>
    <dbReference type="NCBI Taxonomy" id="2807512"/>
    <lineage>
        <taxon>Bacteria</taxon>
        <taxon>Pseudomonadati</taxon>
        <taxon>Planctomycetota</taxon>
        <taxon>Phycisphaerae</taxon>
        <taxon>Tepidisphaerales</taxon>
        <taxon>Tepidisphaeraceae</taxon>
        <taxon>Humisphaera</taxon>
    </lineage>
</organism>
<dbReference type="Pfam" id="PF13088">
    <property type="entry name" value="BNR_2"/>
    <property type="match status" value="1"/>
</dbReference>
<evidence type="ECO:0000313" key="3">
    <source>
        <dbReference type="EMBL" id="QOV89212.1"/>
    </source>
</evidence>
<evidence type="ECO:0000259" key="2">
    <source>
        <dbReference type="Pfam" id="PF13088"/>
    </source>
</evidence>
<dbReference type="Proteomes" id="UP000593765">
    <property type="component" value="Chromosome"/>
</dbReference>
<sequence length="403" mass="44982">MLQRLLTGMFVVIIGASVHAAEPAAATQNIDWGLETPVIVTKPGPEYDAQGRDYGMVIGMDRTPKGRVWACWVAGGDNDHGFFVAASSDDGAKTWSKPRLVIDPSDPPGIPRRRTLVGNFWTGPTGRLWLFFDQSVGYFDGRAGAWAITCDNPDADEPTWSAPRRIWHGCTLNKPTVLKSGEWLMPISLWTRDRINKPERETAFKELDEFRMANVFASTDQGKTWTRRGGARFPNTAFDEHMIVELKDGRLWMLARTSAGHIAESFSVDAGRTWQEPRPSGIRNLSARFFLRRLASGNLLLVKNGGIDEALKQRSHLSAFLSKDDGKTWEGGLMLDERSAVSYPDGFQSPDGLIWIVYDRNRATDGEILIARFSEKDVESRRFESPGAAERVLVSKPEKKKAP</sequence>
<dbReference type="InterPro" id="IPR036278">
    <property type="entry name" value="Sialidase_sf"/>
</dbReference>
<keyword evidence="1" id="KW-0732">Signal</keyword>
<proteinExistence type="predicted"/>
<reference evidence="3 4" key="1">
    <citation type="submission" date="2020-10" db="EMBL/GenBank/DDBJ databases">
        <title>Wide distribution of Phycisphaera-like planctomycetes from WD2101 soil group in peatlands and genome analysis of the first cultivated representative.</title>
        <authorList>
            <person name="Dedysh S.N."/>
            <person name="Beletsky A.V."/>
            <person name="Ivanova A."/>
            <person name="Kulichevskaya I.S."/>
            <person name="Suzina N.E."/>
            <person name="Philippov D.A."/>
            <person name="Rakitin A.L."/>
            <person name="Mardanov A.V."/>
            <person name="Ravin N.V."/>
        </authorList>
    </citation>
    <scope>NUCLEOTIDE SEQUENCE [LARGE SCALE GENOMIC DNA]</scope>
    <source>
        <strain evidence="3 4">M1803</strain>
    </source>
</reference>
<dbReference type="KEGG" id="hbs:IPV69_23860"/>
<gene>
    <name evidence="3" type="ORF">IPV69_23860</name>
</gene>
<feature type="chain" id="PRO_5034481368" evidence="1">
    <location>
        <begin position="21"/>
        <end position="403"/>
    </location>
</feature>
<accession>A0A7M2WVF4</accession>
<protein>
    <submittedName>
        <fullName evidence="3">Exo-alpha-sialidase</fullName>
    </submittedName>
</protein>
<dbReference type="CDD" id="cd15482">
    <property type="entry name" value="Sialidase_non-viral"/>
    <property type="match status" value="1"/>
</dbReference>
<dbReference type="PANTHER" id="PTHR43752">
    <property type="entry name" value="BNR/ASP-BOX REPEAT FAMILY PROTEIN"/>
    <property type="match status" value="1"/>
</dbReference>
<dbReference type="RefSeq" id="WP_206292237.1">
    <property type="nucleotide sequence ID" value="NZ_CP063458.1"/>
</dbReference>
<dbReference type="EMBL" id="CP063458">
    <property type="protein sequence ID" value="QOV89212.1"/>
    <property type="molecule type" value="Genomic_DNA"/>
</dbReference>
<dbReference type="AlphaFoldDB" id="A0A7M2WVF4"/>
<dbReference type="InterPro" id="IPR011040">
    <property type="entry name" value="Sialidase"/>
</dbReference>
<name>A0A7M2WVF4_9BACT</name>
<evidence type="ECO:0000313" key="4">
    <source>
        <dbReference type="Proteomes" id="UP000593765"/>
    </source>
</evidence>
<feature type="domain" description="Sialidase" evidence="2">
    <location>
        <begin position="66"/>
        <end position="355"/>
    </location>
</feature>
<dbReference type="PANTHER" id="PTHR43752:SF2">
    <property type="entry name" value="BNR_ASP-BOX REPEAT FAMILY PROTEIN"/>
    <property type="match status" value="1"/>
</dbReference>
<dbReference type="Gene3D" id="2.120.10.10">
    <property type="match status" value="1"/>
</dbReference>
<dbReference type="SUPFAM" id="SSF50939">
    <property type="entry name" value="Sialidases"/>
    <property type="match status" value="1"/>
</dbReference>